<dbReference type="RefSeq" id="WP_183953719.1">
    <property type="nucleotide sequence ID" value="NZ_JACIEB010000001.1"/>
</dbReference>
<evidence type="ECO:0000256" key="1">
    <source>
        <dbReference type="SAM" id="SignalP"/>
    </source>
</evidence>
<keyword evidence="1" id="KW-0732">Signal</keyword>
<comment type="caution">
    <text evidence="2">The sequence shown here is derived from an EMBL/GenBank/DDBJ whole genome shotgun (WGS) entry which is preliminary data.</text>
</comment>
<evidence type="ECO:0000313" key="3">
    <source>
        <dbReference type="Proteomes" id="UP000552757"/>
    </source>
</evidence>
<dbReference type="AlphaFoldDB" id="A0A7W6DJ07"/>
<dbReference type="Proteomes" id="UP000552757">
    <property type="component" value="Unassembled WGS sequence"/>
</dbReference>
<reference evidence="2 3" key="1">
    <citation type="submission" date="2020-08" db="EMBL/GenBank/DDBJ databases">
        <title>Genomic Encyclopedia of Type Strains, Phase IV (KMG-IV): sequencing the most valuable type-strain genomes for metagenomic binning, comparative biology and taxonomic classification.</title>
        <authorList>
            <person name="Goeker M."/>
        </authorList>
    </citation>
    <scope>NUCLEOTIDE SEQUENCE [LARGE SCALE GENOMIC DNA]</scope>
    <source>
        <strain evidence="2 3">DSM 29348</strain>
    </source>
</reference>
<evidence type="ECO:0000313" key="2">
    <source>
        <dbReference type="EMBL" id="MBB3980728.1"/>
    </source>
</evidence>
<protein>
    <recommendedName>
        <fullName evidence="4">DUF306 domain-containing protein</fullName>
    </recommendedName>
</protein>
<dbReference type="EMBL" id="JACIEB010000001">
    <property type="protein sequence ID" value="MBB3980728.1"/>
    <property type="molecule type" value="Genomic_DNA"/>
</dbReference>
<sequence>MATMFRIAIFCMIAVFPTPILAQPAPPPQVVAMPRTMTSPIMVATIPVRVTLSMGPDILWSGNLLVGRASARVSIQEAADNPASCDGETSGSETRSIEITIGRYQVDRLSVSARYSRPADDKACPRGTRQISIQQQLVLTDGEAVLDGDGGLRLTLSREQRK</sequence>
<feature type="chain" id="PRO_5030517621" description="DUF306 domain-containing protein" evidence="1">
    <location>
        <begin position="23"/>
        <end position="162"/>
    </location>
</feature>
<gene>
    <name evidence="2" type="ORF">GGR44_000359</name>
</gene>
<proteinExistence type="predicted"/>
<feature type="signal peptide" evidence="1">
    <location>
        <begin position="1"/>
        <end position="22"/>
    </location>
</feature>
<name>A0A7W6DJ07_9SPHN</name>
<keyword evidence="3" id="KW-1185">Reference proteome</keyword>
<organism evidence="2 3">
    <name type="scientific">Sphingobium fontiphilum</name>
    <dbReference type="NCBI Taxonomy" id="944425"/>
    <lineage>
        <taxon>Bacteria</taxon>
        <taxon>Pseudomonadati</taxon>
        <taxon>Pseudomonadota</taxon>
        <taxon>Alphaproteobacteria</taxon>
        <taxon>Sphingomonadales</taxon>
        <taxon>Sphingomonadaceae</taxon>
        <taxon>Sphingobium</taxon>
    </lineage>
</organism>
<evidence type="ECO:0008006" key="4">
    <source>
        <dbReference type="Google" id="ProtNLM"/>
    </source>
</evidence>
<accession>A0A7W6DJ07</accession>